<dbReference type="CDD" id="cd02223">
    <property type="entry name" value="cupin_Bh2720-like"/>
    <property type="match status" value="1"/>
</dbReference>
<sequence length="293" mass="33576">MYYGSHIEPYQDDVYYRSGDINRSNEQIADALLTGIIGEATAVDFYYRLAQATTNETQRRSIHDALKKEQAHLQRFTDLYTEIKGNNPAYQIDRISFNTFEEGLDLAYEIQSRNYGAYRDRYEHPQLSPVQDLFLRACNDEAEIAERFNALSGHESRMPMQDYGGEPLVVDINLLTLENDNFRTALWTGEHFQVTLMSIEPGDDIGLEVHPNVDQFIRLEQGEGFVQMGDTKDQLTFEQKVMDDYAVMVPAGKWHNITNIGDVPMKVYVIYAPPEHPFGTVHETKKDAMEAEG</sequence>
<dbReference type="RefSeq" id="WP_231416912.1">
    <property type="nucleotide sequence ID" value="NZ_CP126446.1"/>
</dbReference>
<proteinExistence type="predicted"/>
<dbReference type="InterPro" id="IPR052538">
    <property type="entry name" value="Flavonoid_dioxygenase-like"/>
</dbReference>
<dbReference type="CDD" id="cd00657">
    <property type="entry name" value="Ferritin_like"/>
    <property type="match status" value="1"/>
</dbReference>
<dbReference type="SUPFAM" id="SSF47240">
    <property type="entry name" value="Ferritin-like"/>
    <property type="match status" value="1"/>
</dbReference>
<dbReference type="EMBL" id="CP126446">
    <property type="protein sequence ID" value="WIF96642.1"/>
    <property type="molecule type" value="Genomic_DNA"/>
</dbReference>
<accession>A0ABY8UUC1</accession>
<dbReference type="InterPro" id="IPR011051">
    <property type="entry name" value="RmlC_Cupin_sf"/>
</dbReference>
<protein>
    <submittedName>
        <fullName evidence="2">Cupin domain-containing protein</fullName>
    </submittedName>
</protein>
<reference evidence="2 3" key="1">
    <citation type="submission" date="2023-05" db="EMBL/GenBank/DDBJ databases">
        <title>Comparative genomics reveals the evidence of polycyclic aromatic hydrocarbons degradation in moderately halophilic genus Pontibacillus.</title>
        <authorList>
            <person name="Yang H."/>
            <person name="Qian Z."/>
        </authorList>
    </citation>
    <scope>NUCLEOTIDE SEQUENCE [LARGE SCALE GENOMIC DNA]</scope>
    <source>
        <strain evidence="3">HN14</strain>
    </source>
</reference>
<keyword evidence="3" id="KW-1185">Reference proteome</keyword>
<dbReference type="Pfam" id="PF07883">
    <property type="entry name" value="Cupin_2"/>
    <property type="match status" value="1"/>
</dbReference>
<feature type="domain" description="Cupin type-2" evidence="1">
    <location>
        <begin position="196"/>
        <end position="271"/>
    </location>
</feature>
<dbReference type="PANTHER" id="PTHR43346:SF1">
    <property type="entry name" value="QUERCETIN 2,3-DIOXYGENASE-RELATED"/>
    <property type="match status" value="1"/>
</dbReference>
<dbReference type="Gene3D" id="2.60.120.10">
    <property type="entry name" value="Jelly Rolls"/>
    <property type="match status" value="1"/>
</dbReference>
<name>A0ABY8UUC1_9BACI</name>
<dbReference type="InterPro" id="IPR013096">
    <property type="entry name" value="Cupin_2"/>
</dbReference>
<dbReference type="InterPro" id="IPR014710">
    <property type="entry name" value="RmlC-like_jellyroll"/>
</dbReference>
<evidence type="ECO:0000313" key="2">
    <source>
        <dbReference type="EMBL" id="WIF96642.1"/>
    </source>
</evidence>
<gene>
    <name evidence="2" type="ORF">QNI29_12875</name>
</gene>
<dbReference type="SUPFAM" id="SSF51182">
    <property type="entry name" value="RmlC-like cupins"/>
    <property type="match status" value="1"/>
</dbReference>
<dbReference type="InterPro" id="IPR009078">
    <property type="entry name" value="Ferritin-like_SF"/>
</dbReference>
<evidence type="ECO:0000313" key="3">
    <source>
        <dbReference type="Proteomes" id="UP001236652"/>
    </source>
</evidence>
<dbReference type="Proteomes" id="UP001236652">
    <property type="component" value="Chromosome"/>
</dbReference>
<organism evidence="2 3">
    <name type="scientific">Pontibacillus chungwhensis</name>
    <dbReference type="NCBI Taxonomy" id="265426"/>
    <lineage>
        <taxon>Bacteria</taxon>
        <taxon>Bacillati</taxon>
        <taxon>Bacillota</taxon>
        <taxon>Bacilli</taxon>
        <taxon>Bacillales</taxon>
        <taxon>Bacillaceae</taxon>
        <taxon>Pontibacillus</taxon>
    </lineage>
</organism>
<dbReference type="PANTHER" id="PTHR43346">
    <property type="entry name" value="LIGAND BINDING DOMAIN PROTEIN, PUTATIVE (AFU_ORTHOLOGUE AFUA_6G14370)-RELATED"/>
    <property type="match status" value="1"/>
</dbReference>
<evidence type="ECO:0000259" key="1">
    <source>
        <dbReference type="Pfam" id="PF07883"/>
    </source>
</evidence>